<proteinExistence type="predicted"/>
<keyword evidence="2" id="KW-0597">Phosphoprotein</keyword>
<accession>A0A8J6AYC4</accession>
<keyword evidence="18" id="KW-1185">Reference proteome</keyword>
<dbReference type="InterPro" id="IPR002999">
    <property type="entry name" value="Tudor"/>
</dbReference>
<dbReference type="GO" id="GO:0034237">
    <property type="term" value="F:protein kinase A regulatory subunit binding"/>
    <property type="evidence" value="ECO:0007669"/>
    <property type="project" value="TreeGrafter"/>
</dbReference>
<organism evidence="17 18">
    <name type="scientific">Galemys pyrenaicus</name>
    <name type="common">Iberian desman</name>
    <name type="synonym">Pyrenean desman</name>
    <dbReference type="NCBI Taxonomy" id="202257"/>
    <lineage>
        <taxon>Eukaryota</taxon>
        <taxon>Metazoa</taxon>
        <taxon>Chordata</taxon>
        <taxon>Craniata</taxon>
        <taxon>Vertebrata</taxon>
        <taxon>Euteleostomi</taxon>
        <taxon>Mammalia</taxon>
        <taxon>Eutheria</taxon>
        <taxon>Laurasiatheria</taxon>
        <taxon>Eulipotyphla</taxon>
        <taxon>Talpidae</taxon>
        <taxon>Galemys</taxon>
    </lineage>
</organism>
<keyword evidence="6" id="KW-0809">Transit peptide</keyword>
<dbReference type="Gene3D" id="2.40.50.90">
    <property type="match status" value="1"/>
</dbReference>
<dbReference type="GO" id="GO:0005741">
    <property type="term" value="C:mitochondrial outer membrane"/>
    <property type="evidence" value="ECO:0007669"/>
    <property type="project" value="UniProtKB-SubCell"/>
</dbReference>
<feature type="transmembrane region" description="Helical" evidence="15">
    <location>
        <begin position="7"/>
        <end position="26"/>
    </location>
</feature>
<evidence type="ECO:0000256" key="4">
    <source>
        <dbReference type="ARBA" id="ARBA00022787"/>
    </source>
</evidence>
<evidence type="ECO:0000256" key="11">
    <source>
        <dbReference type="ARBA" id="ARBA00075065"/>
    </source>
</evidence>
<dbReference type="SUPFAM" id="SSF54791">
    <property type="entry name" value="Eukaryotic type KH-domain (KH-domain type I)"/>
    <property type="match status" value="1"/>
</dbReference>
<sequence length="965" mass="104527">MAIQFRSLFPLALPGMLALLGWWWFFSRKKEHVSSHDKQVEASTVELRANPAIMEPQPMEETCPGGVSLPPSIKQLPEKELSTVSKSVEPPVLLRAQPTFRRSESSGNLPNSMDIRFRSGTRKDDSAKVELALTGDEVRSIPPECPLASPKGVPFPHEAVEVCKRESILNRMPGQGQQGQSATPTEKHGPGEKARETGGAEGTGDAVLGENVIEEGILSQHHGSELQNSKVPSLAPLGGKGEKGKCSPSQMEEHRVEKLSNFIELTHAEMVKDDETSIPQAKGDKARDRDITGEEDKEETSDKTKEIEQAALQIISKVILEATEEVLATTVGKIAGRMCQASAGQFQGQKEESYVPVSQKTAVGQEATEPTPTTVEATVGPSDAPLPALGLPAEDLLPPKTYVSCLTSPLSSPTKDGKPKNSVRHISLAPCPSPAAPLGELLDEASVLVEDASCVPCMSDNSQSAPSVSSSGQCSDSVSTSGLEDSCAETNSSPRDKASTPPLPESTVLFSNGVLKEELSDLGTEDGWTMDAEADHSGGSDGNSMDSVDGCCGPRKTDSFQNAQGGANPKKVDLIIWEIEVPKHLVGRLIGKQGRYVSFLKQTSGAKIYISTLPYTQNIQICHIEGSQHHVDKALNLIGKKFKELNLTNIYAPPLPSLALPSLPMTSWLMLPDGVTVEVIVVNQVNAGHLFVQQHTHPTFHALRSLDQQMYLCYSQPGIPTLPTPVEITVICAAPGVDGAWWRAQVVASYEETNEVEIRYVDYGGYKRVKVDVLRQIRSDFVTLPFQGAEVLLDSVMPLSDDDHFSPEADAAMIEMTGNTALLAQVTNYSPTGLPLIQLWSVVGEEVVLINRSLVERGLAQWLHALQGVYHVVGCSRRAFRVRSLDPTRTVRRRHFRWQVPWSGSYGCCARAQCKRIAGWASGLLERSFELWEVSIEPVEVVWPPATSRSTPGPGGVEQSVVVRG</sequence>
<feature type="region of interest" description="Disordered" evidence="14">
    <location>
        <begin position="945"/>
        <end position="965"/>
    </location>
</feature>
<keyword evidence="15" id="KW-1133">Transmembrane helix</keyword>
<dbReference type="PANTHER" id="PTHR22948:SF75">
    <property type="entry name" value="A-KINASE ANCHOR PROTEIN 1, MITOCHONDRIAL"/>
    <property type="match status" value="1"/>
</dbReference>
<evidence type="ECO:0000256" key="7">
    <source>
        <dbReference type="ARBA" id="ARBA00023128"/>
    </source>
</evidence>
<keyword evidence="3 15" id="KW-0812">Transmembrane</keyword>
<dbReference type="PROSITE" id="PS50304">
    <property type="entry name" value="TUDOR"/>
    <property type="match status" value="1"/>
</dbReference>
<dbReference type="GO" id="GO:0003723">
    <property type="term" value="F:RNA binding"/>
    <property type="evidence" value="ECO:0007669"/>
    <property type="project" value="UniProtKB-UniRule"/>
</dbReference>
<feature type="region of interest" description="Disordered" evidence="14">
    <location>
        <begin position="171"/>
        <end position="205"/>
    </location>
</feature>
<dbReference type="InterPro" id="IPR004087">
    <property type="entry name" value="KH_dom"/>
</dbReference>
<comment type="subunit">
    <text evidence="9">Interacts with SLC8A3. Interacts with CFAP91. Interacts with CLPB. Interacts with NDUFS1.</text>
</comment>
<dbReference type="CDD" id="cd22395">
    <property type="entry name" value="KH-I_AKAP1"/>
    <property type="match status" value="1"/>
</dbReference>
<evidence type="ECO:0000256" key="8">
    <source>
        <dbReference type="ARBA" id="ARBA00023136"/>
    </source>
</evidence>
<feature type="compositionally biased region" description="Low complexity" evidence="14">
    <location>
        <begin position="366"/>
        <end position="379"/>
    </location>
</feature>
<feature type="compositionally biased region" description="Low complexity" evidence="14">
    <location>
        <begin position="459"/>
        <end position="481"/>
    </location>
</feature>
<keyword evidence="5 13" id="KW-0694">RNA-binding</keyword>
<feature type="region of interest" description="Disordered" evidence="14">
    <location>
        <begin position="272"/>
        <end position="304"/>
    </location>
</feature>
<evidence type="ECO:0000313" key="18">
    <source>
        <dbReference type="Proteomes" id="UP000700334"/>
    </source>
</evidence>
<evidence type="ECO:0000256" key="12">
    <source>
        <dbReference type="ARBA" id="ARBA00079744"/>
    </source>
</evidence>
<dbReference type="Pfam" id="PF00567">
    <property type="entry name" value="TUDOR"/>
    <property type="match status" value="1"/>
</dbReference>
<evidence type="ECO:0000256" key="1">
    <source>
        <dbReference type="ARBA" id="ARBA00004294"/>
    </source>
</evidence>
<evidence type="ECO:0000256" key="5">
    <source>
        <dbReference type="ARBA" id="ARBA00022884"/>
    </source>
</evidence>
<dbReference type="InterPro" id="IPR004088">
    <property type="entry name" value="KH_dom_type_1"/>
</dbReference>
<comment type="subcellular location">
    <subcellularLocation>
        <location evidence="1">Mitochondrion outer membrane</location>
    </subcellularLocation>
</comment>
<evidence type="ECO:0000256" key="3">
    <source>
        <dbReference type="ARBA" id="ARBA00022692"/>
    </source>
</evidence>
<dbReference type="InterPro" id="IPR047368">
    <property type="entry name" value="KH-I_AKAP1"/>
</dbReference>
<feature type="compositionally biased region" description="Basic and acidic residues" evidence="14">
    <location>
        <begin position="282"/>
        <end position="304"/>
    </location>
</feature>
<comment type="caution">
    <text evidence="17">The sequence shown here is derived from an EMBL/GenBank/DDBJ whole genome shotgun (WGS) entry which is preliminary data.</text>
</comment>
<evidence type="ECO:0000256" key="2">
    <source>
        <dbReference type="ARBA" id="ARBA00022553"/>
    </source>
</evidence>
<dbReference type="Gene3D" id="3.30.1370.10">
    <property type="entry name" value="K Homology domain, type 1"/>
    <property type="match status" value="1"/>
</dbReference>
<keyword evidence="7" id="KW-0496">Mitochondrion</keyword>
<feature type="region of interest" description="Disordered" evidence="14">
    <location>
        <begin position="222"/>
        <end position="252"/>
    </location>
</feature>
<feature type="region of interest" description="Disordered" evidence="14">
    <location>
        <begin position="459"/>
        <end position="510"/>
    </location>
</feature>
<protein>
    <recommendedName>
        <fullName evidence="10">A-kinase anchor protein 1, mitochondrial</fullName>
    </recommendedName>
    <alternativeName>
        <fullName evidence="11">Dual specificity A-kinase-anchoring protein 1</fullName>
    </alternativeName>
    <alternativeName>
        <fullName evidence="12">Protein kinase A-anchoring protein 1</fullName>
    </alternativeName>
</protein>
<dbReference type="FunFam" id="2.30.30.140:FF:000066">
    <property type="entry name" value="A-kinase anchor protein 1, mitochondrial"/>
    <property type="match status" value="1"/>
</dbReference>
<evidence type="ECO:0000256" key="10">
    <source>
        <dbReference type="ARBA" id="ARBA00071500"/>
    </source>
</evidence>
<dbReference type="Proteomes" id="UP000700334">
    <property type="component" value="Unassembled WGS sequence"/>
</dbReference>
<gene>
    <name evidence="17" type="ORF">J0S82_011443</name>
</gene>
<dbReference type="Gene3D" id="2.30.30.140">
    <property type="match status" value="1"/>
</dbReference>
<feature type="compositionally biased region" description="Basic and acidic residues" evidence="14">
    <location>
        <begin position="115"/>
        <end position="126"/>
    </location>
</feature>
<dbReference type="Pfam" id="PF00013">
    <property type="entry name" value="KH_1"/>
    <property type="match status" value="1"/>
</dbReference>
<evidence type="ECO:0000256" key="9">
    <source>
        <dbReference type="ARBA" id="ARBA00066134"/>
    </source>
</evidence>
<dbReference type="SMART" id="SM00322">
    <property type="entry name" value="KH"/>
    <property type="match status" value="1"/>
</dbReference>
<feature type="compositionally biased region" description="Basic and acidic residues" evidence="14">
    <location>
        <begin position="240"/>
        <end position="252"/>
    </location>
</feature>
<dbReference type="InterPro" id="IPR047367">
    <property type="entry name" value="Tudor_AKAP1"/>
</dbReference>
<dbReference type="InterPro" id="IPR050621">
    <property type="entry name" value="Tudor_domain_containing"/>
</dbReference>
<feature type="region of interest" description="Disordered" evidence="14">
    <location>
        <begin position="362"/>
        <end position="389"/>
    </location>
</feature>
<evidence type="ECO:0000313" key="17">
    <source>
        <dbReference type="EMBL" id="KAG8518284.1"/>
    </source>
</evidence>
<feature type="domain" description="Tudor" evidence="16">
    <location>
        <begin position="725"/>
        <end position="784"/>
    </location>
</feature>
<evidence type="ECO:0000256" key="13">
    <source>
        <dbReference type="PROSITE-ProRule" id="PRU00117"/>
    </source>
</evidence>
<reference evidence="17" key="1">
    <citation type="journal article" date="2021" name="Evol. Appl.">
        <title>The genome of the Pyrenean desman and the effects of bottlenecks and inbreeding on the genomic landscape of an endangered species.</title>
        <authorList>
            <person name="Escoda L."/>
            <person name="Castresana J."/>
        </authorList>
    </citation>
    <scope>NUCLEOTIDE SEQUENCE</scope>
    <source>
        <strain evidence="17">IBE-C5619</strain>
    </source>
</reference>
<dbReference type="SUPFAM" id="SSF63748">
    <property type="entry name" value="Tudor/PWWP/MBT"/>
    <property type="match status" value="1"/>
</dbReference>
<dbReference type="FunFam" id="3.30.1370.10:FF:000063">
    <property type="entry name" value="A-kinase anchor protein 1, mitochondrial"/>
    <property type="match status" value="1"/>
</dbReference>
<dbReference type="OrthoDB" id="10069557at2759"/>
<dbReference type="PANTHER" id="PTHR22948">
    <property type="entry name" value="TUDOR DOMAIN CONTAINING PROTEIN"/>
    <property type="match status" value="1"/>
</dbReference>
<evidence type="ECO:0000256" key="15">
    <source>
        <dbReference type="SAM" id="Phobius"/>
    </source>
</evidence>
<feature type="region of interest" description="Disordered" evidence="14">
    <location>
        <begin position="95"/>
        <end position="126"/>
    </location>
</feature>
<dbReference type="SMART" id="SM00333">
    <property type="entry name" value="TUDOR"/>
    <property type="match status" value="1"/>
</dbReference>
<dbReference type="PROSITE" id="PS50084">
    <property type="entry name" value="KH_TYPE_1"/>
    <property type="match status" value="1"/>
</dbReference>
<feature type="compositionally biased region" description="Basic and acidic residues" evidence="14">
    <location>
        <begin position="185"/>
        <end position="198"/>
    </location>
</feature>
<keyword evidence="8 15" id="KW-0472">Membrane</keyword>
<name>A0A8J6AYC4_GALPY</name>
<evidence type="ECO:0000259" key="16">
    <source>
        <dbReference type="PROSITE" id="PS50304"/>
    </source>
</evidence>
<keyword evidence="4" id="KW-1000">Mitochondrion outer membrane</keyword>
<dbReference type="AlphaFoldDB" id="A0A8J6AYC4"/>
<dbReference type="InterPro" id="IPR036612">
    <property type="entry name" value="KH_dom_type_1_sf"/>
</dbReference>
<evidence type="ECO:0000256" key="14">
    <source>
        <dbReference type="SAM" id="MobiDB-lite"/>
    </source>
</evidence>
<dbReference type="InterPro" id="IPR035437">
    <property type="entry name" value="SNase_OB-fold_sf"/>
</dbReference>
<dbReference type="CDD" id="cd20407">
    <property type="entry name" value="Tudor_AKAP1"/>
    <property type="match status" value="1"/>
</dbReference>
<evidence type="ECO:0000256" key="6">
    <source>
        <dbReference type="ARBA" id="ARBA00022946"/>
    </source>
</evidence>
<dbReference type="EMBL" id="JAGFMF010011637">
    <property type="protein sequence ID" value="KAG8518284.1"/>
    <property type="molecule type" value="Genomic_DNA"/>
</dbReference>
<feature type="region of interest" description="Disordered" evidence="14">
    <location>
        <begin position="527"/>
        <end position="565"/>
    </location>
</feature>